<comment type="caution">
    <text evidence="2">The sequence shown here is derived from an EMBL/GenBank/DDBJ whole genome shotgun (WGS) entry which is preliminary data.</text>
</comment>
<dbReference type="EMBL" id="JBHULZ010000040">
    <property type="protein sequence ID" value="MFD2697876.1"/>
    <property type="molecule type" value="Genomic_DNA"/>
</dbReference>
<evidence type="ECO:0000256" key="1">
    <source>
        <dbReference type="SAM" id="Phobius"/>
    </source>
</evidence>
<evidence type="ECO:0000313" key="2">
    <source>
        <dbReference type="EMBL" id="MFD2697876.1"/>
    </source>
</evidence>
<name>A0ABW5SDP6_9FLAO</name>
<dbReference type="RefSeq" id="WP_379046525.1">
    <property type="nucleotide sequence ID" value="NZ_JBHULZ010000040.1"/>
</dbReference>
<proteinExistence type="predicted"/>
<evidence type="ECO:0008006" key="4">
    <source>
        <dbReference type="Google" id="ProtNLM"/>
    </source>
</evidence>
<dbReference type="Proteomes" id="UP001597357">
    <property type="component" value="Unassembled WGS sequence"/>
</dbReference>
<protein>
    <recommendedName>
        <fullName evidence="4">DUF4258 domain-containing protein</fullName>
    </recommendedName>
</protein>
<evidence type="ECO:0000313" key="3">
    <source>
        <dbReference type="Proteomes" id="UP001597357"/>
    </source>
</evidence>
<feature type="transmembrane region" description="Helical" evidence="1">
    <location>
        <begin position="7"/>
        <end position="27"/>
    </location>
</feature>
<keyword evidence="3" id="KW-1185">Reference proteome</keyword>
<keyword evidence="1" id="KW-0812">Transmembrane</keyword>
<keyword evidence="1" id="KW-1133">Transmembrane helix</keyword>
<keyword evidence="1" id="KW-0472">Membrane</keyword>
<reference evidence="3" key="1">
    <citation type="journal article" date="2019" name="Int. J. Syst. Evol. Microbiol.">
        <title>The Global Catalogue of Microorganisms (GCM) 10K type strain sequencing project: providing services to taxonomists for standard genome sequencing and annotation.</title>
        <authorList>
            <consortium name="The Broad Institute Genomics Platform"/>
            <consortium name="The Broad Institute Genome Sequencing Center for Infectious Disease"/>
            <person name="Wu L."/>
            <person name="Ma J."/>
        </authorList>
    </citation>
    <scope>NUCLEOTIDE SEQUENCE [LARGE SCALE GENOMIC DNA]</scope>
    <source>
        <strain evidence="3">KCTC 42255</strain>
    </source>
</reference>
<sequence length="123" mass="14121">MKLITRFAYYSVGLFFGIIILIFFFSGKRTSCDYSPNDRVLKNIRQKKFVYNSETIQQLRAAQIDTADMRKAFHTGNVDFGASNTSLDSCKLYVIDAKIEHNNLRIKVENCAQKAKIIEAEIK</sequence>
<organism evidence="2 3">
    <name type="scientific">Mesonia sediminis</name>
    <dbReference type="NCBI Taxonomy" id="1703946"/>
    <lineage>
        <taxon>Bacteria</taxon>
        <taxon>Pseudomonadati</taxon>
        <taxon>Bacteroidota</taxon>
        <taxon>Flavobacteriia</taxon>
        <taxon>Flavobacteriales</taxon>
        <taxon>Flavobacteriaceae</taxon>
        <taxon>Mesonia</taxon>
    </lineage>
</organism>
<accession>A0ABW5SDP6</accession>
<gene>
    <name evidence="2" type="ORF">ACFSQ0_07720</name>
</gene>